<sequence>MNTSTENGWLTPTDSNDVHDQVLERKISDWITGLTGMTGDVIFPRWQSDPVRSRPAVDVTWCAFGVTEVDDGENAIFIQQDDDAQLWRHQTLDVLFSFYGPQGQNRAVSFRDGLSVPQNNDMLKSTGLTFNSCGRLLSVPDLINNQWQRRYDLPVRLRRKLTRQYGVKSILEPDVILNGD</sequence>
<dbReference type="InterPro" id="IPR057087">
    <property type="entry name" value="Gp12-like"/>
</dbReference>
<comment type="caution">
    <text evidence="2">The sequence shown here is derived from an EMBL/GenBank/DDBJ whole genome shotgun (WGS) entry which is preliminary data.</text>
</comment>
<reference evidence="2" key="1">
    <citation type="submission" date="2018-07" db="EMBL/GenBank/DDBJ databases">
        <authorList>
            <consortium name="PulseNet: The National Subtyping Network for Foodborne Disease Surveillance"/>
            <person name="Tarr C.L."/>
            <person name="Trees E."/>
            <person name="Katz L.S."/>
            <person name="Carleton-Romer H.A."/>
            <person name="Stroika S."/>
            <person name="Kucerova Z."/>
            <person name="Roache K.F."/>
            <person name="Sabol A.L."/>
            <person name="Besser J."/>
            <person name="Gerner-Smidt P."/>
        </authorList>
    </citation>
    <scope>NUCLEOTIDE SEQUENCE</scope>
    <source>
        <strain evidence="2">2015AM-0391</strain>
    </source>
</reference>
<dbReference type="Pfam" id="PF23961">
    <property type="entry name" value="Phage_tail_terminator_9"/>
    <property type="match status" value="1"/>
</dbReference>
<protein>
    <recommendedName>
        <fullName evidence="1">Phage neck terminator protein gp12-like domain-containing protein</fullName>
    </recommendedName>
</protein>
<proteinExistence type="predicted"/>
<name>A0A5I1MHF9_SALET</name>
<accession>A0A5I1MHF9</accession>
<dbReference type="NCBIfam" id="NF047498">
    <property type="entry name" value="LIC_12616_fam"/>
    <property type="match status" value="1"/>
</dbReference>
<dbReference type="EMBL" id="AAKOIS010000001">
    <property type="protein sequence ID" value="ECT9336016.1"/>
    <property type="molecule type" value="Genomic_DNA"/>
</dbReference>
<evidence type="ECO:0000313" key="2">
    <source>
        <dbReference type="EMBL" id="ECT9336016.1"/>
    </source>
</evidence>
<gene>
    <name evidence="2" type="ORF">CG757_05140</name>
</gene>
<organism evidence="2">
    <name type="scientific">Salmonella enterica subsp. enterica serovar Cotham</name>
    <dbReference type="NCBI Taxonomy" id="2572724"/>
    <lineage>
        <taxon>Bacteria</taxon>
        <taxon>Pseudomonadati</taxon>
        <taxon>Pseudomonadota</taxon>
        <taxon>Gammaproteobacteria</taxon>
        <taxon>Enterobacterales</taxon>
        <taxon>Enterobacteriaceae</taxon>
        <taxon>Salmonella</taxon>
    </lineage>
</organism>
<evidence type="ECO:0000259" key="1">
    <source>
        <dbReference type="Pfam" id="PF23961"/>
    </source>
</evidence>
<feature type="domain" description="Phage neck terminator protein gp12-like" evidence="1">
    <location>
        <begin position="22"/>
        <end position="176"/>
    </location>
</feature>
<dbReference type="AlphaFoldDB" id="A0A5I1MHF9"/>